<organism evidence="2 3">
    <name type="scientific">Meloidogyne hapla</name>
    <name type="common">Root-knot nematode worm</name>
    <dbReference type="NCBI Taxonomy" id="6305"/>
    <lineage>
        <taxon>Eukaryota</taxon>
        <taxon>Metazoa</taxon>
        <taxon>Ecdysozoa</taxon>
        <taxon>Nematoda</taxon>
        <taxon>Chromadorea</taxon>
        <taxon>Rhabditida</taxon>
        <taxon>Tylenchina</taxon>
        <taxon>Tylenchomorpha</taxon>
        <taxon>Tylenchoidea</taxon>
        <taxon>Meloidogynidae</taxon>
        <taxon>Meloidogyninae</taxon>
        <taxon>Meloidogyne</taxon>
    </lineage>
</organism>
<dbReference type="OMA" id="MHEEEIP"/>
<protein>
    <submittedName>
        <fullName evidence="3">3Beta_HSD domain-containing protein</fullName>
    </submittedName>
</protein>
<dbReference type="GO" id="GO:0006694">
    <property type="term" value="P:steroid biosynthetic process"/>
    <property type="evidence" value="ECO:0007669"/>
    <property type="project" value="InterPro"/>
</dbReference>
<evidence type="ECO:0000259" key="1">
    <source>
        <dbReference type="Pfam" id="PF01073"/>
    </source>
</evidence>
<dbReference type="Gene3D" id="3.40.50.720">
    <property type="entry name" value="NAD(P)-binding Rossmann-like Domain"/>
    <property type="match status" value="1"/>
</dbReference>
<accession>A0A1I8BE82</accession>
<keyword evidence="2" id="KW-1185">Reference proteome</keyword>
<evidence type="ECO:0000313" key="2">
    <source>
        <dbReference type="Proteomes" id="UP000095281"/>
    </source>
</evidence>
<dbReference type="InterPro" id="IPR002225">
    <property type="entry name" value="3Beta_OHSteriod_DH/Estase"/>
</dbReference>
<feature type="domain" description="3-beta hydroxysteroid dehydrogenase/isomerase" evidence="1">
    <location>
        <begin position="5"/>
        <end position="84"/>
    </location>
</feature>
<reference evidence="3" key="1">
    <citation type="submission" date="2016-11" db="UniProtKB">
        <authorList>
            <consortium name="WormBaseParasite"/>
        </authorList>
    </citation>
    <scope>IDENTIFICATION</scope>
</reference>
<dbReference type="SUPFAM" id="SSF51735">
    <property type="entry name" value="NAD(P)-binding Rossmann-fold domains"/>
    <property type="match status" value="1"/>
</dbReference>
<name>A0A1I8BE82_MELHA</name>
<dbReference type="WBParaSite" id="MhA1_Contig213.frz3.gene12">
    <property type="protein sequence ID" value="MhA1_Contig213.frz3.gene12"/>
    <property type="gene ID" value="MhA1_Contig213.frz3.gene12"/>
</dbReference>
<dbReference type="InterPro" id="IPR036291">
    <property type="entry name" value="NAD(P)-bd_dom_sf"/>
</dbReference>
<dbReference type="AlphaFoldDB" id="A0A1I8BE82"/>
<dbReference type="Pfam" id="PF01073">
    <property type="entry name" value="3Beta_HSD"/>
    <property type="match status" value="1"/>
</dbReference>
<dbReference type="GO" id="GO:0016616">
    <property type="term" value="F:oxidoreductase activity, acting on the CH-OH group of donors, NAD or NADP as acceptor"/>
    <property type="evidence" value="ECO:0007669"/>
    <property type="project" value="InterPro"/>
</dbReference>
<sequence>MITIAITGGSGFLAAHLIYRLQYRSDIKEIRTIDRRHFKQLEGLEFLSLNEKNCSKLVHYRLDLLDTVMLERALHGVDLVIHLARKSLEFLQVGDQCRLDAAYIRDNLLGDNFGTSEAVHCSLPSKFLLGKYGESRARAELEGRQRCGKLLSNGKIFHAVFPRPVHIYGEGELKLPKALQRVAAKYGGVIPTLEGPSNGMLQFVSD</sequence>
<evidence type="ECO:0000313" key="3">
    <source>
        <dbReference type="WBParaSite" id="MhA1_Contig213.frz3.gene12"/>
    </source>
</evidence>
<dbReference type="Proteomes" id="UP000095281">
    <property type="component" value="Unplaced"/>
</dbReference>
<proteinExistence type="predicted"/>